<feature type="compositionally biased region" description="Low complexity" evidence="3">
    <location>
        <begin position="186"/>
        <end position="202"/>
    </location>
</feature>
<evidence type="ECO:0000256" key="2">
    <source>
        <dbReference type="ARBA" id="ARBA00023242"/>
    </source>
</evidence>
<dbReference type="GO" id="GO:0003677">
    <property type="term" value="F:DNA binding"/>
    <property type="evidence" value="ECO:0007669"/>
    <property type="project" value="UniProtKB-KW"/>
</dbReference>
<organism evidence="4 5">
    <name type="scientific">Quillaja saponaria</name>
    <name type="common">Soap bark tree</name>
    <dbReference type="NCBI Taxonomy" id="32244"/>
    <lineage>
        <taxon>Eukaryota</taxon>
        <taxon>Viridiplantae</taxon>
        <taxon>Streptophyta</taxon>
        <taxon>Embryophyta</taxon>
        <taxon>Tracheophyta</taxon>
        <taxon>Spermatophyta</taxon>
        <taxon>Magnoliopsida</taxon>
        <taxon>eudicotyledons</taxon>
        <taxon>Gunneridae</taxon>
        <taxon>Pentapetalae</taxon>
        <taxon>rosids</taxon>
        <taxon>fabids</taxon>
        <taxon>Fabales</taxon>
        <taxon>Quillajaceae</taxon>
        <taxon>Quillaja</taxon>
    </lineage>
</organism>
<dbReference type="AlphaFoldDB" id="A0AAD7LD79"/>
<keyword evidence="2" id="KW-0539">Nucleus</keyword>
<dbReference type="EMBL" id="JARAOO010000009">
    <property type="protein sequence ID" value="KAJ7955984.1"/>
    <property type="molecule type" value="Genomic_DNA"/>
</dbReference>
<dbReference type="PANTHER" id="PTHR33172">
    <property type="entry name" value="OS08G0516900 PROTEIN"/>
    <property type="match status" value="1"/>
</dbReference>
<feature type="region of interest" description="Disordered" evidence="3">
    <location>
        <begin position="179"/>
        <end position="202"/>
    </location>
</feature>
<comment type="subcellular location">
    <subcellularLocation>
        <location evidence="1">Nucleus</location>
    </subcellularLocation>
</comment>
<protein>
    <submittedName>
        <fullName evidence="4">Damaged dna-binding 2, putative isoform 1</fullName>
    </submittedName>
</protein>
<dbReference type="GO" id="GO:0005634">
    <property type="term" value="C:nucleus"/>
    <property type="evidence" value="ECO:0007669"/>
    <property type="project" value="UniProtKB-SubCell"/>
</dbReference>
<dbReference type="KEGG" id="qsa:O6P43_022490"/>
<name>A0AAD7LD79_QUISA</name>
<evidence type="ECO:0000256" key="3">
    <source>
        <dbReference type="SAM" id="MobiDB-lite"/>
    </source>
</evidence>
<proteinExistence type="predicted"/>
<dbReference type="Proteomes" id="UP001163823">
    <property type="component" value="Chromosome 9"/>
</dbReference>
<evidence type="ECO:0000313" key="5">
    <source>
        <dbReference type="Proteomes" id="UP001163823"/>
    </source>
</evidence>
<comment type="caution">
    <text evidence="4">The sequence shown here is derived from an EMBL/GenBank/DDBJ whole genome shotgun (WGS) entry which is preliminary data.</text>
</comment>
<gene>
    <name evidence="4" type="ORF">O6P43_022490</name>
</gene>
<dbReference type="InterPro" id="IPR051992">
    <property type="entry name" value="OxStress_Response_Reg"/>
</dbReference>
<keyword evidence="5" id="KW-1185">Reference proteome</keyword>
<evidence type="ECO:0000256" key="1">
    <source>
        <dbReference type="ARBA" id="ARBA00004123"/>
    </source>
</evidence>
<dbReference type="PANTHER" id="PTHR33172:SF96">
    <property type="entry name" value="PROTEIN OXIDATIVE STRESS 3 LIKE 3"/>
    <property type="match status" value="1"/>
</dbReference>
<keyword evidence="4" id="KW-0238">DNA-binding</keyword>
<feature type="region of interest" description="Disordered" evidence="3">
    <location>
        <begin position="40"/>
        <end position="75"/>
    </location>
</feature>
<accession>A0AAD7LD79</accession>
<dbReference type="GO" id="GO:0006950">
    <property type="term" value="P:response to stress"/>
    <property type="evidence" value="ECO:0007669"/>
    <property type="project" value="UniProtKB-ARBA"/>
</dbReference>
<evidence type="ECO:0000313" key="4">
    <source>
        <dbReference type="EMBL" id="KAJ7955984.1"/>
    </source>
</evidence>
<sequence>MSIATESNGGRTIKRSKFVDAMACMSIYDRSFLLEREDDSDSCTSSSIGRNSGLSGGYSDGEDSGDSEVQSSLKGPLDTMDALEDVLPVKRGISKFCNGKSKSFTSLADISSLTSVEDIVKPDNPYTRKRKNLLAHNTFSDVDWNCSLKNNIGVGISKRPANFSQDRFSYGVTLSSSGSLTNSEEGNSLSTSPSSGLPPLHPYGGMLPANGLFSFSPPQISPWRSFSFSDLQSVAE</sequence>
<reference evidence="4" key="1">
    <citation type="journal article" date="2023" name="Science">
        <title>Elucidation of the pathway for biosynthesis of saponin adjuvants from the soapbark tree.</title>
        <authorList>
            <person name="Reed J."/>
            <person name="Orme A."/>
            <person name="El-Demerdash A."/>
            <person name="Owen C."/>
            <person name="Martin L.B.B."/>
            <person name="Misra R.C."/>
            <person name="Kikuchi S."/>
            <person name="Rejzek M."/>
            <person name="Martin A.C."/>
            <person name="Harkess A."/>
            <person name="Leebens-Mack J."/>
            <person name="Louveau T."/>
            <person name="Stephenson M.J."/>
            <person name="Osbourn A."/>
        </authorList>
    </citation>
    <scope>NUCLEOTIDE SEQUENCE</scope>
    <source>
        <strain evidence="4">S10</strain>
    </source>
</reference>